<feature type="region of interest" description="Disordered" evidence="6">
    <location>
        <begin position="609"/>
        <end position="636"/>
    </location>
</feature>
<keyword evidence="2 5" id="KW-0489">Methyltransferase</keyword>
<dbReference type="PROSITE" id="PS00095">
    <property type="entry name" value="C5_MTASE_2"/>
    <property type="match status" value="1"/>
</dbReference>
<dbReference type="InterPro" id="IPR029063">
    <property type="entry name" value="SAM-dependent_MTases_sf"/>
</dbReference>
<dbReference type="InterPro" id="IPR001525">
    <property type="entry name" value="C5_MeTfrase"/>
</dbReference>
<evidence type="ECO:0000256" key="1">
    <source>
        <dbReference type="ARBA" id="ARBA00011975"/>
    </source>
</evidence>
<dbReference type="RefSeq" id="XP_073559299.1">
    <property type="nucleotide sequence ID" value="XM_073702206.1"/>
</dbReference>
<dbReference type="Gene3D" id="3.90.120.10">
    <property type="entry name" value="DNA Methylase, subunit A, domain 2"/>
    <property type="match status" value="1"/>
</dbReference>
<comment type="caution">
    <text evidence="7">The sequence shown here is derived from an EMBL/GenBank/DDBJ whole genome shotgun (WGS) entry which is preliminary data.</text>
</comment>
<dbReference type="EMBL" id="PPTA01000005">
    <property type="protein sequence ID" value="TFB03098.1"/>
    <property type="molecule type" value="Genomic_DNA"/>
</dbReference>
<keyword evidence="3 5" id="KW-0808">Transferase</keyword>
<name>A0ABY2H4F6_9HYPO</name>
<protein>
    <recommendedName>
        <fullName evidence="1">DNA (cytosine-5-)-methyltransferase</fullName>
        <ecNumber evidence="1">2.1.1.37</ecNumber>
    </recommendedName>
</protein>
<dbReference type="PRINTS" id="PR00105">
    <property type="entry name" value="C5METTRFRASE"/>
</dbReference>
<evidence type="ECO:0000313" key="8">
    <source>
        <dbReference type="Proteomes" id="UP001642720"/>
    </source>
</evidence>
<dbReference type="SUPFAM" id="SSF53335">
    <property type="entry name" value="S-adenosyl-L-methionine-dependent methyltransferases"/>
    <property type="match status" value="1"/>
</dbReference>
<keyword evidence="8" id="KW-1185">Reference proteome</keyword>
<dbReference type="GO" id="GO:0008168">
    <property type="term" value="F:methyltransferase activity"/>
    <property type="evidence" value="ECO:0007669"/>
    <property type="project" value="UniProtKB-KW"/>
</dbReference>
<evidence type="ECO:0000256" key="3">
    <source>
        <dbReference type="ARBA" id="ARBA00022679"/>
    </source>
</evidence>
<dbReference type="Pfam" id="PF00145">
    <property type="entry name" value="DNA_methylase"/>
    <property type="match status" value="2"/>
</dbReference>
<evidence type="ECO:0000256" key="5">
    <source>
        <dbReference type="PROSITE-ProRule" id="PRU01016"/>
    </source>
</evidence>
<dbReference type="PROSITE" id="PS51679">
    <property type="entry name" value="SAM_MT_C5"/>
    <property type="match status" value="1"/>
</dbReference>
<organism evidence="7 8">
    <name type="scientific">Trichoderma ghanense</name>
    <dbReference type="NCBI Taxonomy" id="65468"/>
    <lineage>
        <taxon>Eukaryota</taxon>
        <taxon>Fungi</taxon>
        <taxon>Dikarya</taxon>
        <taxon>Ascomycota</taxon>
        <taxon>Pezizomycotina</taxon>
        <taxon>Sordariomycetes</taxon>
        <taxon>Hypocreomycetidae</taxon>
        <taxon>Hypocreales</taxon>
        <taxon>Hypocreaceae</taxon>
        <taxon>Trichoderma</taxon>
    </lineage>
</organism>
<evidence type="ECO:0000313" key="7">
    <source>
        <dbReference type="EMBL" id="TFB03098.1"/>
    </source>
</evidence>
<gene>
    <name evidence="7" type="ORF">CCMA1212_004923</name>
</gene>
<feature type="active site" evidence="5">
    <location>
        <position position="371"/>
    </location>
</feature>
<dbReference type="PANTHER" id="PTHR10629">
    <property type="entry name" value="CYTOSINE-SPECIFIC METHYLTRANSFERASE"/>
    <property type="match status" value="1"/>
</dbReference>
<proteinExistence type="inferred from homology"/>
<evidence type="ECO:0000256" key="6">
    <source>
        <dbReference type="SAM" id="MobiDB-lite"/>
    </source>
</evidence>
<sequence>MLSRMIIDSHGDEEVQYLTSRDVASEDRSRASSSATLGRADDEEDNQEAEELMELFGHEIIDLTGHELEDGTHGSIGPGEVSLAKFREPRSGAQLSRGDLIQVEHVELGSYNIDFVQIKVIASDQQGDCKIRGIPFVRTRKLSGKLPKKINELCMILHVQRRNDGQELPPVLIDVPTTSIVKKRELVITNAIYPEHCYNGEDIGLRIQNEQAQQGLAENHGKLVCRWRFTIYFTVQRQSRATRPEEEVLERVYADDVPVSRYRVSEEGLCNQWRGGRIKGGSWPPRESSIIIDLESKSSFVDTAHPTGSRQIGQKYTLFDSFCGAGGVSRGAQSSGFKVQYAVDNKSVDEFIRDTNDRLMRVDVLHLSPPCQYFSPAHTHQSVHDDTNIFALFGCLSLISKLRPRLITLEQTFGITHERHHHYLRALIGDYTQLGYSVRWKVVRLCTWGSAQDRKRLIILAAAPGEKLPPFPKPTHSENGAGGLQPWTTIEKAVGSIRLGDDLHNLDSVKYHRPPRAPLDPSRLAGTITTGGNEVYYPDGSRDLTIREYACIQGFPKYHRFIGTKTCIRRQIGNAFPPNTVQVLYRHLEDWLLQQDGMTRYQPLADSVLSVDESDGGPSEDYAGSQAPSMVQSSPEMGEDVVQLAYPWGRSQNTRHRRSAVVDLT</sequence>
<dbReference type="Proteomes" id="UP001642720">
    <property type="component" value="Unassembled WGS sequence"/>
</dbReference>
<dbReference type="PANTHER" id="PTHR10629:SF52">
    <property type="entry name" value="DNA (CYTOSINE-5)-METHYLTRANSFERASE 1"/>
    <property type="match status" value="1"/>
</dbReference>
<dbReference type="Gene3D" id="3.40.50.150">
    <property type="entry name" value="Vaccinia Virus protein VP39"/>
    <property type="match status" value="1"/>
</dbReference>
<dbReference type="EC" id="2.1.1.37" evidence="1"/>
<keyword evidence="4 5" id="KW-0949">S-adenosyl-L-methionine</keyword>
<accession>A0ABY2H4F6</accession>
<feature type="compositionally biased region" description="Polar residues" evidence="6">
    <location>
        <begin position="626"/>
        <end position="635"/>
    </location>
</feature>
<feature type="region of interest" description="Disordered" evidence="6">
    <location>
        <begin position="19"/>
        <end position="47"/>
    </location>
</feature>
<dbReference type="InterPro" id="IPR031303">
    <property type="entry name" value="C5_meth_CS"/>
</dbReference>
<dbReference type="InterPro" id="IPR050390">
    <property type="entry name" value="C5-Methyltransferase"/>
</dbReference>
<comment type="similarity">
    <text evidence="5">Belongs to the class I-like SAM-binding methyltransferase superfamily. C5-methyltransferase family.</text>
</comment>
<evidence type="ECO:0000256" key="4">
    <source>
        <dbReference type="ARBA" id="ARBA00022691"/>
    </source>
</evidence>
<reference evidence="7 8" key="1">
    <citation type="submission" date="2018-01" db="EMBL/GenBank/DDBJ databases">
        <title>Genome characterization of the sugarcane-associated fungus Trichoderma ghanense CCMA-1212 and their application in lignocelulose bioconversion.</title>
        <authorList>
            <person name="Steindorff A.S."/>
            <person name="Mendes T.D."/>
            <person name="Vilela E.S.D."/>
            <person name="Rodrigues D.S."/>
            <person name="Formighieri E.F."/>
            <person name="Melo I.S."/>
            <person name="Favaro L.C.L."/>
        </authorList>
    </citation>
    <scope>NUCLEOTIDE SEQUENCE [LARGE SCALE GENOMIC DNA]</scope>
    <source>
        <strain evidence="7 8">CCMA-1212</strain>
    </source>
</reference>
<dbReference type="GeneID" id="300576656"/>
<dbReference type="GO" id="GO:0032259">
    <property type="term" value="P:methylation"/>
    <property type="evidence" value="ECO:0007669"/>
    <property type="project" value="UniProtKB-KW"/>
</dbReference>
<evidence type="ECO:0000256" key="2">
    <source>
        <dbReference type="ARBA" id="ARBA00022603"/>
    </source>
</evidence>